<evidence type="ECO:0000313" key="10">
    <source>
        <dbReference type="Proteomes" id="UP000183508"/>
    </source>
</evidence>
<feature type="transmembrane region" description="Helical" evidence="8">
    <location>
        <begin position="101"/>
        <end position="122"/>
    </location>
</feature>
<dbReference type="HAMAP" id="MF_00154">
    <property type="entry name" value="CyoE_CtaB"/>
    <property type="match status" value="1"/>
</dbReference>
<dbReference type="NCBIfam" id="TIGR01473">
    <property type="entry name" value="cyoE_ctaB"/>
    <property type="match status" value="1"/>
</dbReference>
<comment type="subunit">
    <text evidence="8">Interacts with CtaA.</text>
</comment>
<name>A0A1I7FBM1_9BACL</name>
<feature type="transmembrane region" description="Helical" evidence="8">
    <location>
        <begin position="56"/>
        <end position="80"/>
    </location>
</feature>
<dbReference type="Gene3D" id="1.10.357.140">
    <property type="entry name" value="UbiA prenyltransferase"/>
    <property type="match status" value="1"/>
</dbReference>
<dbReference type="RefSeq" id="WP_083430048.1">
    <property type="nucleotide sequence ID" value="NZ_FPBV01000001.1"/>
</dbReference>
<keyword evidence="4 8" id="KW-1133">Transmembrane helix</keyword>
<feature type="transmembrane region" description="Helical" evidence="8">
    <location>
        <begin position="154"/>
        <end position="173"/>
    </location>
</feature>
<keyword evidence="5 8" id="KW-0350">Heme biosynthesis</keyword>
<dbReference type="eggNOG" id="COG0109">
    <property type="taxonomic scope" value="Bacteria"/>
</dbReference>
<dbReference type="PANTHER" id="PTHR43448">
    <property type="entry name" value="PROTOHEME IX FARNESYLTRANSFERASE, MITOCHONDRIAL"/>
    <property type="match status" value="1"/>
</dbReference>
<comment type="function">
    <text evidence="8">Converts heme B (protoheme IX) to heme O by substitution of the vinyl group on carbon 2 of heme B porphyrin ring with a hydroxyethyl farnesyl side group.</text>
</comment>
<keyword evidence="10" id="KW-1185">Reference proteome</keyword>
<dbReference type="UniPathway" id="UPA00834">
    <property type="reaction ID" value="UER00712"/>
</dbReference>
<dbReference type="InterPro" id="IPR000537">
    <property type="entry name" value="UbiA_prenyltransferase"/>
</dbReference>
<reference evidence="10" key="1">
    <citation type="submission" date="2016-10" db="EMBL/GenBank/DDBJ databases">
        <authorList>
            <person name="Varghese N."/>
        </authorList>
    </citation>
    <scope>NUCLEOTIDE SEQUENCE [LARGE SCALE GENOMIC DNA]</scope>
    <source>
        <strain evidence="10">DSM 17980</strain>
    </source>
</reference>
<proteinExistence type="inferred from homology"/>
<feature type="transmembrane region" description="Helical" evidence="8">
    <location>
        <begin position="29"/>
        <end position="50"/>
    </location>
</feature>
<dbReference type="InterPro" id="IPR006369">
    <property type="entry name" value="Protohaem_IX_farnesylTrfase"/>
</dbReference>
<dbReference type="STRING" id="392015.SAMN05421543_101158"/>
<dbReference type="InterPro" id="IPR030470">
    <property type="entry name" value="UbiA_prenylTrfase_CS"/>
</dbReference>
<dbReference type="EMBL" id="FPBV01000001">
    <property type="protein sequence ID" value="SFU33456.1"/>
    <property type="molecule type" value="Genomic_DNA"/>
</dbReference>
<dbReference type="Proteomes" id="UP000183508">
    <property type="component" value="Unassembled WGS sequence"/>
</dbReference>
<evidence type="ECO:0000256" key="1">
    <source>
        <dbReference type="ARBA" id="ARBA00004141"/>
    </source>
</evidence>
<comment type="catalytic activity">
    <reaction evidence="7 8">
        <text>heme b + (2E,6E)-farnesyl diphosphate + H2O = Fe(II)-heme o + diphosphate</text>
        <dbReference type="Rhea" id="RHEA:28070"/>
        <dbReference type="ChEBI" id="CHEBI:15377"/>
        <dbReference type="ChEBI" id="CHEBI:33019"/>
        <dbReference type="ChEBI" id="CHEBI:60344"/>
        <dbReference type="ChEBI" id="CHEBI:60530"/>
        <dbReference type="ChEBI" id="CHEBI:175763"/>
        <dbReference type="EC" id="2.5.1.141"/>
    </reaction>
</comment>
<dbReference type="PROSITE" id="PS00943">
    <property type="entry name" value="UBIA"/>
    <property type="match status" value="1"/>
</dbReference>
<dbReference type="AlphaFoldDB" id="A0A1I7FBM1"/>
<comment type="similarity">
    <text evidence="8">Belongs to the UbiA prenyltransferase family. Protoheme IX farnesyltransferase subfamily.</text>
</comment>
<feature type="transmembrane region" description="Helical" evidence="8">
    <location>
        <begin position="230"/>
        <end position="247"/>
    </location>
</feature>
<dbReference type="InterPro" id="IPR044878">
    <property type="entry name" value="UbiA_sf"/>
</dbReference>
<evidence type="ECO:0000256" key="6">
    <source>
        <dbReference type="ARBA" id="ARBA00023136"/>
    </source>
</evidence>
<comment type="miscellaneous">
    <text evidence="8">Carbon 2 of the heme B porphyrin ring is defined according to the Fischer nomenclature.</text>
</comment>
<feature type="transmembrane region" description="Helical" evidence="8">
    <location>
        <begin position="179"/>
        <end position="195"/>
    </location>
</feature>
<keyword evidence="2 8" id="KW-0808">Transferase</keyword>
<evidence type="ECO:0000256" key="3">
    <source>
        <dbReference type="ARBA" id="ARBA00022692"/>
    </source>
</evidence>
<keyword evidence="6 8" id="KW-0472">Membrane</keyword>
<evidence type="ECO:0000256" key="2">
    <source>
        <dbReference type="ARBA" id="ARBA00022679"/>
    </source>
</evidence>
<keyword evidence="8" id="KW-1003">Cell membrane</keyword>
<feature type="transmembrane region" description="Helical" evidence="8">
    <location>
        <begin position="253"/>
        <end position="273"/>
    </location>
</feature>
<evidence type="ECO:0000256" key="5">
    <source>
        <dbReference type="ARBA" id="ARBA00023133"/>
    </source>
</evidence>
<evidence type="ECO:0000256" key="8">
    <source>
        <dbReference type="HAMAP-Rule" id="MF_00154"/>
    </source>
</evidence>
<gene>
    <name evidence="8" type="primary">ctaB</name>
    <name evidence="9" type="ORF">SAMN05421543_101158</name>
</gene>
<dbReference type="CDD" id="cd13957">
    <property type="entry name" value="PT_UbiA_Cox10"/>
    <property type="match status" value="1"/>
</dbReference>
<feature type="transmembrane region" description="Helical" evidence="8">
    <location>
        <begin position="285"/>
        <end position="302"/>
    </location>
</feature>
<organism evidence="9 10">
    <name type="scientific">Alicyclobacillus macrosporangiidus</name>
    <dbReference type="NCBI Taxonomy" id="392015"/>
    <lineage>
        <taxon>Bacteria</taxon>
        <taxon>Bacillati</taxon>
        <taxon>Bacillota</taxon>
        <taxon>Bacilli</taxon>
        <taxon>Bacillales</taxon>
        <taxon>Alicyclobacillaceae</taxon>
        <taxon>Alicyclobacillus</taxon>
    </lineage>
</organism>
<evidence type="ECO:0000256" key="4">
    <source>
        <dbReference type="ARBA" id="ARBA00022989"/>
    </source>
</evidence>
<dbReference type="EC" id="2.5.1.141" evidence="8"/>
<evidence type="ECO:0000256" key="7">
    <source>
        <dbReference type="ARBA" id="ARBA00047690"/>
    </source>
</evidence>
<dbReference type="PANTHER" id="PTHR43448:SF2">
    <property type="entry name" value="PROTOHEME IX FARNESYLTRANSFERASE, MITOCHONDRIAL"/>
    <property type="match status" value="1"/>
</dbReference>
<sequence>MAVHGTAAKRLRREEPQQRHGTWRDYISLMKLGITTANLMATVAGLWMGAHGHPGWKTVVITLIGTAMVVASGATLNNFVDRDIDVRMQRTSGRALPTGKVQPVSALVIGLALGAAGLVLLAGWVNSTAAACAFVGLVMYAYVYTVWLKRTTTLSTVLGGLAGAMPPLIGYAAGSGGRLNLAAWVVFSVFFLWQPPHFLPLAMKRVEDYRAAGIPMLPVVRGYTETKWQILVYTAAMVPVSLLLYALQAAGVIYLLVALVLGVIFLWRAVQGLFTKDDLGWANRLFRFSLVYLTAICVAMVVNPL</sequence>
<accession>A0A1I7FBM1</accession>
<dbReference type="GO" id="GO:0008495">
    <property type="term" value="F:protoheme IX farnesyltransferase activity"/>
    <property type="evidence" value="ECO:0007669"/>
    <property type="project" value="UniProtKB-UniRule"/>
</dbReference>
<evidence type="ECO:0000313" key="9">
    <source>
        <dbReference type="EMBL" id="SFU33456.1"/>
    </source>
</evidence>
<dbReference type="NCBIfam" id="NF003349">
    <property type="entry name" value="PRK04375.1-2"/>
    <property type="match status" value="1"/>
</dbReference>
<comment type="pathway">
    <text evidence="8">Porphyrin-containing compound metabolism; heme O biosynthesis; heme O from protoheme: step 1/1.</text>
</comment>
<dbReference type="Pfam" id="PF01040">
    <property type="entry name" value="UbiA"/>
    <property type="match status" value="1"/>
</dbReference>
<comment type="subcellular location">
    <subcellularLocation>
        <location evidence="8">Cell membrane</location>
        <topology evidence="8">Multi-pass membrane protein</topology>
    </subcellularLocation>
    <subcellularLocation>
        <location evidence="1">Membrane</location>
        <topology evidence="1">Multi-pass membrane protein</topology>
    </subcellularLocation>
</comment>
<feature type="transmembrane region" description="Helical" evidence="8">
    <location>
        <begin position="128"/>
        <end position="147"/>
    </location>
</feature>
<protein>
    <recommendedName>
        <fullName evidence="8">Protoheme IX farnesyltransferase</fullName>
        <ecNumber evidence="8">2.5.1.141</ecNumber>
    </recommendedName>
    <alternativeName>
        <fullName evidence="8">Heme B farnesyltransferase</fullName>
    </alternativeName>
    <alternativeName>
        <fullName evidence="8">Heme O synthase</fullName>
    </alternativeName>
</protein>
<dbReference type="GO" id="GO:0048034">
    <property type="term" value="P:heme O biosynthetic process"/>
    <property type="evidence" value="ECO:0007669"/>
    <property type="project" value="UniProtKB-UniRule"/>
</dbReference>
<dbReference type="GO" id="GO:0005886">
    <property type="term" value="C:plasma membrane"/>
    <property type="evidence" value="ECO:0007669"/>
    <property type="project" value="UniProtKB-SubCell"/>
</dbReference>
<dbReference type="OrthoDB" id="9814417at2"/>
<keyword evidence="3 8" id="KW-0812">Transmembrane</keyword>